<dbReference type="Gene3D" id="3.30.200.20">
    <property type="entry name" value="Phosphorylase Kinase, domain 1"/>
    <property type="match status" value="1"/>
</dbReference>
<dbReference type="InterPro" id="IPR002575">
    <property type="entry name" value="Aminoglycoside_PTrfase"/>
</dbReference>
<keyword evidence="2" id="KW-0808">Transferase</keyword>
<dbReference type="InterPro" id="IPR041726">
    <property type="entry name" value="ACAD10_11_N"/>
</dbReference>
<dbReference type="GO" id="GO:0042558">
    <property type="term" value="P:pteridine-containing compound metabolic process"/>
    <property type="evidence" value="ECO:0007669"/>
    <property type="project" value="InterPro"/>
</dbReference>
<dbReference type="SUPFAM" id="SSF56112">
    <property type="entry name" value="Protein kinase-like (PK-like)"/>
    <property type="match status" value="1"/>
</dbReference>
<reference evidence="2 3" key="1">
    <citation type="submission" date="2017-11" db="EMBL/GenBank/DDBJ databases">
        <title>Infants hospitalized years apart are colonized by the same room-sourced microbial strains.</title>
        <authorList>
            <person name="Brooks B."/>
            <person name="Olm M.R."/>
            <person name="Firek B.A."/>
            <person name="Baker R."/>
            <person name="Thomas B.C."/>
            <person name="Morowitz M.J."/>
            <person name="Banfield J.F."/>
        </authorList>
    </citation>
    <scope>NUCLEOTIDE SEQUENCE [LARGE SCALE GENOMIC DNA]</scope>
    <source>
        <strain evidence="2">S2_012_000_R3_87</strain>
    </source>
</reference>
<dbReference type="PROSITE" id="PS50972">
    <property type="entry name" value="PTERIN_BINDING"/>
    <property type="match status" value="1"/>
</dbReference>
<dbReference type="PANTHER" id="PTHR47829:SF1">
    <property type="entry name" value="HAD FAMILY PHOSPHATASE"/>
    <property type="match status" value="1"/>
</dbReference>
<dbReference type="Gene3D" id="3.90.1200.10">
    <property type="match status" value="1"/>
</dbReference>
<protein>
    <submittedName>
        <fullName evidence="2">Phosphotransferase family protein</fullName>
    </submittedName>
</protein>
<evidence type="ECO:0000313" key="3">
    <source>
        <dbReference type="Proteomes" id="UP000249451"/>
    </source>
</evidence>
<dbReference type="AlphaFoldDB" id="A0A2W5BHN6"/>
<gene>
    <name evidence="2" type="ORF">DI609_00320</name>
</gene>
<accession>A0A2W5BHN6</accession>
<proteinExistence type="predicted"/>
<name>A0A2W5BHN6_9CORY</name>
<dbReference type="InterPro" id="IPR052898">
    <property type="entry name" value="ACAD10-like"/>
</dbReference>
<dbReference type="InterPro" id="IPR000489">
    <property type="entry name" value="Pterin-binding_dom"/>
</dbReference>
<dbReference type="CDD" id="cd05154">
    <property type="entry name" value="ACAD10_11_N-like"/>
    <property type="match status" value="1"/>
</dbReference>
<dbReference type="GO" id="GO:0016740">
    <property type="term" value="F:transferase activity"/>
    <property type="evidence" value="ECO:0007669"/>
    <property type="project" value="UniProtKB-KW"/>
</dbReference>
<dbReference type="Pfam" id="PF01636">
    <property type="entry name" value="APH"/>
    <property type="match status" value="1"/>
</dbReference>
<sequence length="360" mass="38969">MNDPTTGSHNSATKNPAVPFNMEELKTWLTRITPLNGDLALNRVGNGQSNLTFLVEDTTGARCIVRRPPLGKLAASAHNVVREGKIMAALHDTEVPVPVIYGSTDELADHGQSVSDAPVVAMSMVDGVTISSAEAASPLGLDIRHKIATNMLDAMIHIHGVNLASTGLDTLASHDPYAPRQLKRWSGQWDKTKTRELPALDKLTALLEEHTPEQKETVLVHGDLHVGNVIANPDDGTINAVIDWELTTLGDPLADVGTMLAYWPVKDGLVLPGFEAPLLDGFPKGEELAERYLDATGRDRKALAFWHVLGLWKVAIICEGVVRRVMQNPSNRASGGAPTQQMVEWIVAEAQQTAREYGLS</sequence>
<feature type="domain" description="Pterin-binding" evidence="1">
    <location>
        <begin position="1"/>
        <end position="101"/>
    </location>
</feature>
<dbReference type="InterPro" id="IPR011009">
    <property type="entry name" value="Kinase-like_dom_sf"/>
</dbReference>
<dbReference type="EMBL" id="QFNY01000003">
    <property type="protein sequence ID" value="PZP03900.1"/>
    <property type="molecule type" value="Genomic_DNA"/>
</dbReference>
<dbReference type="Proteomes" id="UP000249451">
    <property type="component" value="Unassembled WGS sequence"/>
</dbReference>
<comment type="caution">
    <text evidence="2">The sequence shown here is derived from an EMBL/GenBank/DDBJ whole genome shotgun (WGS) entry which is preliminary data.</text>
</comment>
<organism evidence="2 3">
    <name type="scientific">Corynebacterium urealyticum</name>
    <dbReference type="NCBI Taxonomy" id="43771"/>
    <lineage>
        <taxon>Bacteria</taxon>
        <taxon>Bacillati</taxon>
        <taxon>Actinomycetota</taxon>
        <taxon>Actinomycetes</taxon>
        <taxon>Mycobacteriales</taxon>
        <taxon>Corynebacteriaceae</taxon>
        <taxon>Corynebacterium</taxon>
    </lineage>
</organism>
<evidence type="ECO:0000259" key="1">
    <source>
        <dbReference type="PROSITE" id="PS50972"/>
    </source>
</evidence>
<dbReference type="PANTHER" id="PTHR47829">
    <property type="entry name" value="HYDROLASE, PUTATIVE (AFU_ORTHOLOGUE AFUA_1G12880)-RELATED"/>
    <property type="match status" value="1"/>
</dbReference>
<evidence type="ECO:0000313" key="2">
    <source>
        <dbReference type="EMBL" id="PZP03900.1"/>
    </source>
</evidence>